<feature type="transmembrane region" description="Helical" evidence="4">
    <location>
        <begin position="92"/>
        <end position="108"/>
    </location>
</feature>
<evidence type="ECO:0000259" key="5">
    <source>
        <dbReference type="PROSITE" id="PS01124"/>
    </source>
</evidence>
<dbReference type="EMBL" id="PCMW01000046">
    <property type="protein sequence ID" value="PDS24231.1"/>
    <property type="molecule type" value="Genomic_DNA"/>
</dbReference>
<keyword evidence="4" id="KW-0472">Membrane</keyword>
<dbReference type="GO" id="GO:0043565">
    <property type="term" value="F:sequence-specific DNA binding"/>
    <property type="evidence" value="ECO:0007669"/>
    <property type="project" value="InterPro"/>
</dbReference>
<keyword evidence="2" id="KW-0238">DNA-binding</keyword>
<feature type="transmembrane region" description="Helical" evidence="4">
    <location>
        <begin position="150"/>
        <end position="171"/>
    </location>
</feature>
<sequence>MLNLHIKSAQNFIKLHFLIVSFYIVTFIFFLYLFDQSQYTFPVFIALVCNNIIYYIVKEMNSKKGILVMFVFYNILFLTDILLVWNFLPLEYAWFINLIIILFFNFNIRYAVTYLIALAFVLPLTPYASEYFVQYFGFNSSNVFTTQKSVYIWNVVQLFTIFLFMLLVYHFKKELNQIYKKNSELKKSDTQKMQNTEKHFVDAEIDYDQDDRKNNRKLQTKNKTEFVKSDNFVILFKDIVQYIEKEKPYKDPNFSLNDLAEHFQTNINYISKSININQNGENFKNLVNYYRIEYVKQEIDNGLKNRKLKDLYTAAGFEYQATFNRVFKEFEGVTPSEYIKSVRGITDAQNN</sequence>
<dbReference type="Proteomes" id="UP000220828">
    <property type="component" value="Unassembled WGS sequence"/>
</dbReference>
<dbReference type="PROSITE" id="PS01124">
    <property type="entry name" value="HTH_ARAC_FAMILY_2"/>
    <property type="match status" value="1"/>
</dbReference>
<name>A0A2H3KBB8_9FLAO</name>
<evidence type="ECO:0000256" key="3">
    <source>
        <dbReference type="ARBA" id="ARBA00023163"/>
    </source>
</evidence>
<keyword evidence="4" id="KW-1133">Transmembrane helix</keyword>
<feature type="transmembrane region" description="Helical" evidence="4">
    <location>
        <begin position="12"/>
        <end position="33"/>
    </location>
</feature>
<proteinExistence type="predicted"/>
<evidence type="ECO:0000313" key="7">
    <source>
        <dbReference type="Proteomes" id="UP000220828"/>
    </source>
</evidence>
<comment type="caution">
    <text evidence="6">The sequence shown here is derived from an EMBL/GenBank/DDBJ whole genome shotgun (WGS) entry which is preliminary data.</text>
</comment>
<dbReference type="InterPro" id="IPR009057">
    <property type="entry name" value="Homeodomain-like_sf"/>
</dbReference>
<keyword evidence="3" id="KW-0804">Transcription</keyword>
<keyword evidence="1" id="KW-0805">Transcription regulation</keyword>
<dbReference type="Pfam" id="PF12833">
    <property type="entry name" value="HTH_18"/>
    <property type="match status" value="1"/>
</dbReference>
<feature type="transmembrane region" description="Helical" evidence="4">
    <location>
        <begin position="115"/>
        <end position="138"/>
    </location>
</feature>
<evidence type="ECO:0000256" key="1">
    <source>
        <dbReference type="ARBA" id="ARBA00023015"/>
    </source>
</evidence>
<dbReference type="SUPFAM" id="SSF46689">
    <property type="entry name" value="Homeodomain-like"/>
    <property type="match status" value="1"/>
</dbReference>
<dbReference type="OrthoDB" id="511992at2"/>
<feature type="domain" description="HTH araC/xylS-type" evidence="5">
    <location>
        <begin position="237"/>
        <end position="341"/>
    </location>
</feature>
<keyword evidence="4" id="KW-0812">Transmembrane</keyword>
<dbReference type="AlphaFoldDB" id="A0A2H3KBB8"/>
<protein>
    <recommendedName>
        <fullName evidence="5">HTH araC/xylS-type domain-containing protein</fullName>
    </recommendedName>
</protein>
<evidence type="ECO:0000313" key="6">
    <source>
        <dbReference type="EMBL" id="PDS24231.1"/>
    </source>
</evidence>
<dbReference type="PANTHER" id="PTHR43280">
    <property type="entry name" value="ARAC-FAMILY TRANSCRIPTIONAL REGULATOR"/>
    <property type="match status" value="1"/>
</dbReference>
<dbReference type="RefSeq" id="WP_097554197.1">
    <property type="nucleotide sequence ID" value="NZ_PCMW01000046.1"/>
</dbReference>
<feature type="transmembrane region" description="Helical" evidence="4">
    <location>
        <begin position="39"/>
        <end position="57"/>
    </location>
</feature>
<dbReference type="InterPro" id="IPR018060">
    <property type="entry name" value="HTH_AraC"/>
</dbReference>
<accession>A0A2H3KBB8</accession>
<dbReference type="GO" id="GO:0003700">
    <property type="term" value="F:DNA-binding transcription factor activity"/>
    <property type="evidence" value="ECO:0007669"/>
    <property type="project" value="InterPro"/>
</dbReference>
<evidence type="ECO:0000256" key="2">
    <source>
        <dbReference type="ARBA" id="ARBA00023125"/>
    </source>
</evidence>
<organism evidence="6 7">
    <name type="scientific">Flavobacterium branchiophilum</name>
    <dbReference type="NCBI Taxonomy" id="55197"/>
    <lineage>
        <taxon>Bacteria</taxon>
        <taxon>Pseudomonadati</taxon>
        <taxon>Bacteroidota</taxon>
        <taxon>Flavobacteriia</taxon>
        <taxon>Flavobacteriales</taxon>
        <taxon>Flavobacteriaceae</taxon>
        <taxon>Flavobacterium</taxon>
    </lineage>
</organism>
<gene>
    <name evidence="6" type="ORF">B0A77_08835</name>
</gene>
<dbReference type="PANTHER" id="PTHR43280:SF29">
    <property type="entry name" value="ARAC-FAMILY TRANSCRIPTIONAL REGULATOR"/>
    <property type="match status" value="1"/>
</dbReference>
<feature type="transmembrane region" description="Helical" evidence="4">
    <location>
        <begin position="66"/>
        <end position="86"/>
    </location>
</feature>
<evidence type="ECO:0000256" key="4">
    <source>
        <dbReference type="SAM" id="Phobius"/>
    </source>
</evidence>
<dbReference type="Gene3D" id="1.10.10.60">
    <property type="entry name" value="Homeodomain-like"/>
    <property type="match status" value="2"/>
</dbReference>
<dbReference type="SMART" id="SM00342">
    <property type="entry name" value="HTH_ARAC"/>
    <property type="match status" value="1"/>
</dbReference>
<reference evidence="6 7" key="1">
    <citation type="submission" date="2017-09" db="EMBL/GenBank/DDBJ databases">
        <title>Whole genomes of Flavobacteriaceae.</title>
        <authorList>
            <person name="Stine C."/>
            <person name="Li C."/>
            <person name="Tadesse D."/>
        </authorList>
    </citation>
    <scope>NUCLEOTIDE SEQUENCE [LARGE SCALE GENOMIC DNA]</scope>
    <source>
        <strain evidence="6 7">ATCC 35036</strain>
    </source>
</reference>